<comment type="caution">
    <text evidence="3">The sequence shown here is derived from an EMBL/GenBank/DDBJ whole genome shotgun (WGS) entry which is preliminary data.</text>
</comment>
<keyword evidence="4" id="KW-1185">Reference proteome</keyword>
<evidence type="ECO:0000256" key="1">
    <source>
        <dbReference type="ARBA" id="ARBA00005254"/>
    </source>
</evidence>
<feature type="region of interest" description="Disordered" evidence="2">
    <location>
        <begin position="101"/>
        <end position="121"/>
    </location>
</feature>
<proteinExistence type="inferred from homology"/>
<comment type="similarity">
    <text evidence="1">Belongs to the enoyl-CoA hydratase/isomerase family.</text>
</comment>
<dbReference type="AlphaFoldDB" id="A0A2B7X1V5"/>
<evidence type="ECO:0008006" key="5">
    <source>
        <dbReference type="Google" id="ProtNLM"/>
    </source>
</evidence>
<dbReference type="Proteomes" id="UP000223968">
    <property type="component" value="Unassembled WGS sequence"/>
</dbReference>
<dbReference type="CDD" id="cd06558">
    <property type="entry name" value="crotonase-like"/>
    <property type="match status" value="1"/>
</dbReference>
<reference evidence="3 4" key="1">
    <citation type="submission" date="2017-10" db="EMBL/GenBank/DDBJ databases">
        <title>Comparative genomics in systemic dimorphic fungi from Ajellomycetaceae.</title>
        <authorList>
            <person name="Munoz J.F."/>
            <person name="Mcewen J.G."/>
            <person name="Clay O.K."/>
            <person name="Cuomo C.A."/>
        </authorList>
    </citation>
    <scope>NUCLEOTIDE SEQUENCE [LARGE SCALE GENOMIC DNA]</scope>
    <source>
        <strain evidence="3 4">UAMH5409</strain>
    </source>
</reference>
<dbReference type="InterPro" id="IPR051053">
    <property type="entry name" value="ECH/Chromodomain_protein"/>
</dbReference>
<dbReference type="EMBL" id="PDNB01000155">
    <property type="protein sequence ID" value="PGH02783.1"/>
    <property type="molecule type" value="Genomic_DNA"/>
</dbReference>
<sequence>MPITTPASFTPTLPLPPSYAALPTQHIKISHVPADSPTPTPVLLLTLNRPDKLNAFTGTMAEEMVSFFNAVDVDDRVKAIVVTGSGRAFCAGADLEIGFPKSTAGNGARKNEGDDGEHRDSGGRVALAIHTCRKPTIMALNGPAVGIGITMTLPATIRLATRGSKIGFVFSRRGLVMEAASSFFLPRLIGYSRALHLTATGATYPAEHELFGSLFSEVLPTGEATVKRALELAGDIAKNTSGVAVSLMREMMYRGPGSAEEAHLLDSKVIYGLFGGRDNEEGVKSFLEKRAPVFGASFGRKGDVPDVYPWWTPVDVRPRAKAAKL</sequence>
<name>A0A2B7X1V5_9EURO</name>
<accession>A0A2B7X1V5</accession>
<dbReference type="InterPro" id="IPR001753">
    <property type="entry name" value="Enoyl-CoA_hydra/iso"/>
</dbReference>
<evidence type="ECO:0000313" key="4">
    <source>
        <dbReference type="Proteomes" id="UP000223968"/>
    </source>
</evidence>
<dbReference type="STRING" id="1447875.A0A2B7X1V5"/>
<dbReference type="Gene3D" id="3.90.226.10">
    <property type="entry name" value="2-enoyl-CoA Hydratase, Chain A, domain 1"/>
    <property type="match status" value="1"/>
</dbReference>
<organism evidence="3 4">
    <name type="scientific">Helicocarpus griseus UAMH5409</name>
    <dbReference type="NCBI Taxonomy" id="1447875"/>
    <lineage>
        <taxon>Eukaryota</taxon>
        <taxon>Fungi</taxon>
        <taxon>Dikarya</taxon>
        <taxon>Ascomycota</taxon>
        <taxon>Pezizomycotina</taxon>
        <taxon>Eurotiomycetes</taxon>
        <taxon>Eurotiomycetidae</taxon>
        <taxon>Onygenales</taxon>
        <taxon>Ajellomycetaceae</taxon>
        <taxon>Helicocarpus</taxon>
    </lineage>
</organism>
<protein>
    <recommendedName>
        <fullName evidence="5">Enoyl-CoA hydratase</fullName>
    </recommendedName>
</protein>
<feature type="compositionally biased region" description="Basic and acidic residues" evidence="2">
    <location>
        <begin position="109"/>
        <end position="121"/>
    </location>
</feature>
<dbReference type="Pfam" id="PF00378">
    <property type="entry name" value="ECH_1"/>
    <property type="match status" value="1"/>
</dbReference>
<dbReference type="InterPro" id="IPR029045">
    <property type="entry name" value="ClpP/crotonase-like_dom_sf"/>
</dbReference>
<evidence type="ECO:0000313" key="3">
    <source>
        <dbReference type="EMBL" id="PGH02783.1"/>
    </source>
</evidence>
<dbReference type="PANTHER" id="PTHR43684:SF4">
    <property type="entry name" value="ENOYL-COA HYDRATASE_ISOMERASE FAMILY PROTEIN (AFU_ORTHOLOGUE AFUA_1G01890)"/>
    <property type="match status" value="1"/>
</dbReference>
<dbReference type="OrthoDB" id="2018133at2759"/>
<gene>
    <name evidence="3" type="ORF">AJ79_07548</name>
</gene>
<dbReference type="SUPFAM" id="SSF52096">
    <property type="entry name" value="ClpP/crotonase"/>
    <property type="match status" value="1"/>
</dbReference>
<dbReference type="PANTHER" id="PTHR43684">
    <property type="match status" value="1"/>
</dbReference>
<evidence type="ECO:0000256" key="2">
    <source>
        <dbReference type="SAM" id="MobiDB-lite"/>
    </source>
</evidence>